<dbReference type="EMBL" id="CP046415">
    <property type="protein sequence ID" value="QGT79532.1"/>
    <property type="molecule type" value="Genomic_DNA"/>
</dbReference>
<evidence type="ECO:0000256" key="1">
    <source>
        <dbReference type="SAM" id="Phobius"/>
    </source>
</evidence>
<dbReference type="InterPro" id="IPR058534">
    <property type="entry name" value="YjdF"/>
</dbReference>
<reference evidence="2 3" key="1">
    <citation type="submission" date="2019-11" db="EMBL/GenBank/DDBJ databases">
        <authorList>
            <person name="Zhang J."/>
            <person name="Sun C."/>
        </authorList>
    </citation>
    <scope>NUCLEOTIDE SEQUENCE [LARGE SCALE GENOMIC DNA]</scope>
    <source>
        <strain evidence="3">sp2</strain>
    </source>
</reference>
<feature type="transmembrane region" description="Helical" evidence="1">
    <location>
        <begin position="131"/>
        <end position="158"/>
    </location>
</feature>
<keyword evidence="1" id="KW-0472">Membrane</keyword>
<keyword evidence="1" id="KW-1133">Transmembrane helix</keyword>
<keyword evidence="3" id="KW-1185">Reference proteome</keyword>
<protein>
    <submittedName>
        <fullName evidence="2">DUF2238 domain-containing protein</fullName>
    </submittedName>
</protein>
<dbReference type="InterPro" id="IPR014509">
    <property type="entry name" value="YjdF-like"/>
</dbReference>
<evidence type="ECO:0000313" key="3">
    <source>
        <dbReference type="Proteomes" id="UP000427716"/>
    </source>
</evidence>
<dbReference type="PIRSF" id="PIRSF020606">
    <property type="entry name" value="UCP020606"/>
    <property type="match status" value="1"/>
</dbReference>
<gene>
    <name evidence="2" type="ORF">GM160_03255</name>
</gene>
<feature type="transmembrane region" description="Helical" evidence="1">
    <location>
        <begin position="58"/>
        <end position="82"/>
    </location>
</feature>
<dbReference type="KEGG" id="ghl:GM160_03255"/>
<dbReference type="AlphaFoldDB" id="A0A6I6DCG8"/>
<proteinExistence type="predicted"/>
<dbReference type="Proteomes" id="UP000427716">
    <property type="component" value="Chromosome"/>
</dbReference>
<organism evidence="2 3">
    <name type="scientific">Guyparkeria halophila</name>
    <dbReference type="NCBI Taxonomy" id="47960"/>
    <lineage>
        <taxon>Bacteria</taxon>
        <taxon>Pseudomonadati</taxon>
        <taxon>Pseudomonadota</taxon>
        <taxon>Gammaproteobacteria</taxon>
        <taxon>Chromatiales</taxon>
        <taxon>Thioalkalibacteraceae</taxon>
        <taxon>Guyparkeria</taxon>
    </lineage>
</organism>
<evidence type="ECO:0000313" key="2">
    <source>
        <dbReference type="EMBL" id="QGT79532.1"/>
    </source>
</evidence>
<dbReference type="Pfam" id="PF09997">
    <property type="entry name" value="DUF2238"/>
    <property type="match status" value="1"/>
</dbReference>
<sequence length="214" mass="23467">MAESRRWLLTGGTVLVLVALLLSGIDPHDRATWVLEVAPAVIALPILWFTRRQFPLTALLYVLIFLHALVLIYGGAYTYARVPLGFEIQAWLDLARNPYDKIGHVFQGVVPALLAREILIRGRFARGTWMVGFLAICVAMTVSAVYELIEWGVAVVAGGGAVEFLGTQGDPWDAQSDMAFALLGALVAITAFGRWHDRQIGRLAGRRGRTPTVI</sequence>
<name>A0A6I6DCG8_9GAMM</name>
<accession>A0A6I6DCG8</accession>
<feature type="transmembrane region" description="Helical" evidence="1">
    <location>
        <begin position="31"/>
        <end position="49"/>
    </location>
</feature>
<feature type="transmembrane region" description="Helical" evidence="1">
    <location>
        <begin position="7"/>
        <end position="25"/>
    </location>
</feature>
<feature type="transmembrane region" description="Helical" evidence="1">
    <location>
        <begin position="178"/>
        <end position="196"/>
    </location>
</feature>
<feature type="transmembrane region" description="Helical" evidence="1">
    <location>
        <begin position="102"/>
        <end position="119"/>
    </location>
</feature>
<keyword evidence="1" id="KW-0812">Transmembrane</keyword>